<evidence type="ECO:0000256" key="1">
    <source>
        <dbReference type="ARBA" id="ARBA00022490"/>
    </source>
</evidence>
<dbReference type="Pfam" id="PF05175">
    <property type="entry name" value="MTS"/>
    <property type="match status" value="1"/>
</dbReference>
<comment type="caution">
    <text evidence="7">The sequence shown here is derived from an EMBL/GenBank/DDBJ whole genome shotgun (WGS) entry which is preliminary data.</text>
</comment>
<evidence type="ECO:0000259" key="6">
    <source>
        <dbReference type="Pfam" id="PF26049"/>
    </source>
</evidence>
<feature type="domain" description="Methyltransferase small" evidence="5">
    <location>
        <begin position="211"/>
        <end position="377"/>
    </location>
</feature>
<dbReference type="EMBL" id="VJXX01000002">
    <property type="protein sequence ID" value="MPY10957.1"/>
    <property type="molecule type" value="Genomic_DNA"/>
</dbReference>
<sequence>MDRVSPFDPDLLRRRPDLEAPELVAVDAADRLLLDVAAEALRRTDGAIATIGDSYGAVTLGAVDLTGRSDLRSFQDGLVHERALARNAAEQGLHRAYRSYPLSPELLDGVSTVLLRLPRALDELDELAWTIAAHARPDVQVFAAGRLKHMSVSMNAVLARHFGAVTASLARQKSRVLVSRQPLAVPATAFPRRSGHDVGLDRPLELRAFGATFGGAALDPGTRLLLPHLQGISVGGPVEAEVIDLGCGNGAISAFLALSRPDLRLHASDQSASAVASTLATAAANGVADRVAVSRDDALSARPDASARVIVLNPPFHSGSTVHEGIAHRLFDACARVLTEGGELWTVWNSHLRYRPVLERTIGPTRQLDRTSRFTVTVSTRRKRPHG</sequence>
<keyword evidence="3 7" id="KW-0489">Methyltransferase</keyword>
<evidence type="ECO:0000256" key="3">
    <source>
        <dbReference type="ARBA" id="ARBA00022603"/>
    </source>
</evidence>
<dbReference type="GO" id="GO:0006364">
    <property type="term" value="P:rRNA processing"/>
    <property type="evidence" value="ECO:0007669"/>
    <property type="project" value="UniProtKB-KW"/>
</dbReference>
<dbReference type="InterPro" id="IPR007848">
    <property type="entry name" value="Small_mtfrase_dom"/>
</dbReference>
<evidence type="ECO:0000256" key="4">
    <source>
        <dbReference type="ARBA" id="ARBA00022679"/>
    </source>
</evidence>
<gene>
    <name evidence="7" type="ORF">FNH21_09545</name>
</gene>
<evidence type="ECO:0000313" key="7">
    <source>
        <dbReference type="EMBL" id="MPY10957.1"/>
    </source>
</evidence>
<dbReference type="CDD" id="cd02440">
    <property type="entry name" value="AdoMet_MTases"/>
    <property type="match status" value="1"/>
</dbReference>
<dbReference type="SUPFAM" id="SSF53335">
    <property type="entry name" value="S-adenosyl-L-methionine-dependent methyltransferases"/>
    <property type="match status" value="1"/>
</dbReference>
<keyword evidence="8" id="KW-1185">Reference proteome</keyword>
<dbReference type="GO" id="GO:0008170">
    <property type="term" value="F:N-methyltransferase activity"/>
    <property type="evidence" value="ECO:0007669"/>
    <property type="project" value="UniProtKB-ARBA"/>
</dbReference>
<evidence type="ECO:0000259" key="5">
    <source>
        <dbReference type="Pfam" id="PF05175"/>
    </source>
</evidence>
<accession>A0A7X1NQ50</accession>
<reference evidence="8" key="1">
    <citation type="submission" date="2019-07" db="EMBL/GenBank/DDBJ databases">
        <title>Arthrobacter KR32 sp. nov., isolated from mountain cheese made of cows milk.</title>
        <authorList>
            <person name="Flegler A."/>
        </authorList>
    </citation>
    <scope>NUCLEOTIDE SEQUENCE [LARGE SCALE GENOMIC DNA]</scope>
    <source>
        <strain evidence="8">KR32</strain>
    </source>
</reference>
<keyword evidence="1" id="KW-0963">Cytoplasm</keyword>
<dbReference type="GO" id="GO:0032259">
    <property type="term" value="P:methylation"/>
    <property type="evidence" value="ECO:0007669"/>
    <property type="project" value="UniProtKB-KW"/>
</dbReference>
<dbReference type="Pfam" id="PF26049">
    <property type="entry name" value="RLMG_N"/>
    <property type="match status" value="1"/>
</dbReference>
<dbReference type="Gene3D" id="3.40.50.150">
    <property type="entry name" value="Vaccinia Virus protein VP39"/>
    <property type="match status" value="2"/>
</dbReference>
<dbReference type="AlphaFoldDB" id="A0A7X1NQ50"/>
<dbReference type="PANTHER" id="PTHR47816:SF5">
    <property type="entry name" value="RIBOSOMAL RNA LARGE SUBUNIT METHYLTRANSFERASE G"/>
    <property type="match status" value="1"/>
</dbReference>
<dbReference type="RefSeq" id="WP_152814628.1">
    <property type="nucleotide sequence ID" value="NZ_VJXX01000002.1"/>
</dbReference>
<organism evidence="7 8">
    <name type="scientific">Arthrobacter bussei</name>
    <dbReference type="NCBI Taxonomy" id="2594179"/>
    <lineage>
        <taxon>Bacteria</taxon>
        <taxon>Bacillati</taxon>
        <taxon>Actinomycetota</taxon>
        <taxon>Actinomycetes</taxon>
        <taxon>Micrococcales</taxon>
        <taxon>Micrococcaceae</taxon>
        <taxon>Arthrobacter</taxon>
    </lineage>
</organism>
<protein>
    <submittedName>
        <fullName evidence="7">Methyltransferase</fullName>
    </submittedName>
</protein>
<dbReference type="OrthoDB" id="29650at2"/>
<dbReference type="PROSITE" id="PS00092">
    <property type="entry name" value="N6_MTASE"/>
    <property type="match status" value="1"/>
</dbReference>
<keyword evidence="4 7" id="KW-0808">Transferase</keyword>
<dbReference type="InterPro" id="IPR029063">
    <property type="entry name" value="SAM-dependent_MTases_sf"/>
</dbReference>
<dbReference type="InterPro" id="IPR046977">
    <property type="entry name" value="RsmC/RlmG"/>
</dbReference>
<dbReference type="InterPro" id="IPR058679">
    <property type="entry name" value="RlmG_N"/>
</dbReference>
<dbReference type="Proteomes" id="UP000326464">
    <property type="component" value="Unassembled WGS sequence"/>
</dbReference>
<dbReference type="InterPro" id="IPR002052">
    <property type="entry name" value="DNA_methylase_N6_adenine_CS"/>
</dbReference>
<name>A0A7X1NQ50_9MICC</name>
<keyword evidence="2" id="KW-0698">rRNA processing</keyword>
<evidence type="ECO:0000313" key="8">
    <source>
        <dbReference type="Proteomes" id="UP000326464"/>
    </source>
</evidence>
<evidence type="ECO:0000256" key="2">
    <source>
        <dbReference type="ARBA" id="ARBA00022552"/>
    </source>
</evidence>
<proteinExistence type="predicted"/>
<dbReference type="PANTHER" id="PTHR47816">
    <property type="entry name" value="RIBOSOMAL RNA SMALL SUBUNIT METHYLTRANSFERASE C"/>
    <property type="match status" value="1"/>
</dbReference>
<dbReference type="GO" id="GO:0008757">
    <property type="term" value="F:S-adenosylmethionine-dependent methyltransferase activity"/>
    <property type="evidence" value="ECO:0007669"/>
    <property type="project" value="InterPro"/>
</dbReference>
<dbReference type="GO" id="GO:0003676">
    <property type="term" value="F:nucleic acid binding"/>
    <property type="evidence" value="ECO:0007669"/>
    <property type="project" value="InterPro"/>
</dbReference>
<feature type="domain" description="RlmG N-terminal" evidence="6">
    <location>
        <begin position="12"/>
        <end position="180"/>
    </location>
</feature>